<dbReference type="AlphaFoldDB" id="A0AAD0V9I1"/>
<gene>
    <name evidence="1" type="ORF">PLA107_031960</name>
</gene>
<organism evidence="1 2">
    <name type="scientific">Pseudomonas amygdali pv. lachrymans str. M301315</name>
    <dbReference type="NCBI Taxonomy" id="629260"/>
    <lineage>
        <taxon>Bacteria</taxon>
        <taxon>Pseudomonadati</taxon>
        <taxon>Pseudomonadota</taxon>
        <taxon>Gammaproteobacteria</taxon>
        <taxon>Pseudomonadales</taxon>
        <taxon>Pseudomonadaceae</taxon>
        <taxon>Pseudomonas</taxon>
        <taxon>Pseudomonas amygdali</taxon>
    </lineage>
</organism>
<evidence type="ECO:0000313" key="1">
    <source>
        <dbReference type="EMBL" id="AXH59841.1"/>
    </source>
</evidence>
<geneLocation type="plasmid" evidence="2">
    <name>pmppla107</name>
</geneLocation>
<keyword evidence="1" id="KW-0614">Plasmid</keyword>
<dbReference type="RefSeq" id="WP_114805143.1">
    <property type="nucleotide sequence ID" value="NZ_CP031226.1"/>
</dbReference>
<proteinExistence type="predicted"/>
<accession>A0AAD0V9I1</accession>
<sequence>MNAAQTVRLMEKLKAVGALGMDHPGRGLASVEAMDIVHSSKVSAEQLATLFELQPKDSGLSTAQDFGIMMLWSLSMNSDNFGATLALGHADLQREAPYFLSGPLSAISGYFCNNMAKEVCKDNPQNLPPSLIDETGKISFDEKAYMQFHAHTLRSEITEAMEDDPERFSVMVRAIKASPHGECFEETLRTISQHPSMKVLPIGSPVKRALMGEVISPEEIFGYIDHLASSITLGDIPLDQKKAILNAAHEGIHRFRALDEEAIAQYLDRKLDFSSNEDMKWELHDPHKSTAMLLKELDPTGILVARSYATYKGKEFSSIERVLESMVDEISDKLPGQYLGNRDVWLSGAIMMQPPELLMSLKLKNEGWYKLYQLTESPAFKEKVRGRHLDRVMGQDLGL</sequence>
<protein>
    <submittedName>
        <fullName evidence="1">Uncharacterized protein</fullName>
    </submittedName>
</protein>
<evidence type="ECO:0000313" key="2">
    <source>
        <dbReference type="Proteomes" id="UP000006426"/>
    </source>
</evidence>
<reference evidence="1 2" key="1">
    <citation type="journal article" date="2011" name="PLoS Pathog.">
        <title>Dynamic evolution of pathogenicity revealed by sequencing and comparative genomics of 19 Pseudomonas syringae isolates.</title>
        <authorList>
            <person name="Baltrus D.A."/>
            <person name="Nishimura M.T."/>
            <person name="Romanchuk A."/>
            <person name="Chang J.H."/>
            <person name="Mukhtar M.S."/>
            <person name="Cherkis K."/>
            <person name="Roach J."/>
            <person name="Grant S.R."/>
            <person name="Jones C.D."/>
            <person name="Dangl J.L."/>
        </authorList>
    </citation>
    <scope>NUCLEOTIDE SEQUENCE [LARGE SCALE GENOMIC DNA]</scope>
    <source>
        <strain evidence="1 2">M301315</strain>
    </source>
</reference>
<name>A0AAD0V9I1_PSEAV</name>
<dbReference type="EMBL" id="CP031226">
    <property type="protein sequence ID" value="AXH59841.1"/>
    <property type="molecule type" value="Genomic_DNA"/>
</dbReference>
<dbReference type="Proteomes" id="UP000006426">
    <property type="component" value="Plasmid pmppla107"/>
</dbReference>